<dbReference type="PANTHER" id="PTHR11878">
    <property type="entry name" value="SODIUM/CALCIUM EXCHANGER"/>
    <property type="match status" value="1"/>
</dbReference>
<dbReference type="PANTHER" id="PTHR11878:SF65">
    <property type="entry name" value="NA_CA-EXCHANGE PROTEIN, ISOFORM G"/>
    <property type="match status" value="1"/>
</dbReference>
<dbReference type="SMART" id="SM00237">
    <property type="entry name" value="Calx_beta"/>
    <property type="match status" value="10"/>
</dbReference>
<dbReference type="GO" id="GO:0030001">
    <property type="term" value="P:metal ion transport"/>
    <property type="evidence" value="ECO:0007669"/>
    <property type="project" value="TreeGrafter"/>
</dbReference>
<sequence length="2079" mass="223319">MVNNAGSIYVYGLPQNPTITIDDVSVTEENDGSHLLTANVTRTATKPGDLIYGASVDFRTLDGTATVAGGDYENTTGTITFESDPNASTQTQTISIRVYGDNVAETDETFRIELLNLIGHARLPESAATVTIKNDDQAMLSIEDVTVNEDAFTAQVTVTLDAPVEAPLTVNYATTDLTTTVGEDYLEASGTLTFNPLETSKTITIYIVDYPRVEADETFQIDLTQIQTDTDVRFADDQAIVTILDDDQAAISIGDLTINESASRAYLTVSVDNTSDIPYTFDYATVDQSASAPDDYLSKTGTITLNPGHLNATISIDLVNGIPVEPMESFAVQLSNLQTGGRNVIFADDEATVTIVDDDLTRYDWDSKLYSVGTKDTNDQFSFGVATDGDTLISTSLYWNATYAGQGAAFVYVRNDQGTPDDKSDDTWDYQDTLLVPYADATPDLFGWSVDISGDTAVVGAFRGDGIAEDMGSVYVFTRSDSSWTFQQELTAKETAESGFFGDVVAIENDTIVVGARTTENNTGSAYVFERTNGVWTRTARLIANDAIPFAYFGNTVDIDNSTIVIGARFDPEDFTRSGAVYIFKKQTGTWTQTQKIKDESPILLGSFGTSVSLSGDLLLVGATSSTDRAESTGKAILYQYDSDSDLWNPIQTLTASDSTLNSFFGSAVKIEDQQIFISSASDPTGLTYNGAVYLFELKDQTWIERQKISSPDAEYGDQFGRHFALADDTLFIGAQYDNDYETNAGSVYVYKLTQKPAITIEDVSVTEEDDGSRLITANVTRTATKPGELLYGASVDFRTLDGTARVAGGDYDSTSGTITFESDPTASSQTRSISIRIYGDPLPETDETFGIELLNVTGHAQISDPDATVTILNDDQSTLNIDDISVNEDAGFATVTVSLTQPLETSVSFDYATADQTAESGTDYTSTSGTLTFNPGVKSQAIAILITDSDLVELDETFLVNLSNLQTSDSNVILGDSQAQVTILNDDQASFVLNDLSVSEDVGNALITVTLDNPVDSTVSVSYGTLDLTTNDRDDFLSTYGTLTFNPGEQQKTVSVPIVNSDLVEIDERFGFSIGTLESHGRDVSLGDNNMDIWILDDDQAHISINDITVNESDGTATLTVSLDKEVARSVSFDYATADQTASSPDDYQATSGTISLNPNELSKTITVSLANSDLIELDETFLVNLSHLQTNSLDVVFADAQGQVTIRDDDQAAISIDDVLVDENAGTATLTVSLSQPVDTTISVDYATADQTAVSSDDYSATAGSLTFSPGEQAQTIVIPITDIDLVEGEESFFVNLSGLQANGSDVILGDSQGQVTIQDDDQATLSIDDVTVNEAAGTATLTVSLNQFVDTAISVDFATADQSAVQTDDYSATTGTLTIDPGELSQTITIAITDSDLVESDETLLVNLSGLQSNGRNVSIADSQGQVTILDDDQATISIDDAVVSESDGTVSLTVSLSQAVDNTINIDYATADQSAVSPTDYQSATGTLTFNPGETSQTVIITINDSDQVEADETFLVNLSSLQTHGSDVVSGDIQGQITIQDDDQAAFSIDDVTVNENAGTATLTVTLTGSVDTTVSVDYATADQTATAGEDFTSTSGTLTFNPGVESQTIIIPIIDSDLIENHETFLVNLSGIQSAGHDVILTDGQAQVTIKDDEQAPAQINLRVVEQPTATSSNGEVATLPTGVDRVSEWATWWVELWIDAQNMTNQGVYSAALDLSYQTEFTTATEIEFGPAFTQNLSGLIDDTAGSVTSLSGNTDTSHLGASQHLLFARIKFQSRGDDQVQLDLNGKSVGPYDLGLEISSPQVALEGNVPLDTTAGAFTGTDIWANPYDLNDDNHINFRDLILFVSVYNTRPSASDSDYAWFADLNQNDRVDFKDLIFLASNYNKGRENQISYPASFPDVWNHLLTVNPQSQPQEGAKSLQQSTAQEMLDSTVEEVSPQLSEVESQKLETVHIQVTDLEGDTLGRAAGNTIYIDSDAAGYGWFIDATPTTSEEFTESSDLTLIALPDSAAAGRIDLWTVIRHELGHLLGYDHEETGWMQNSLLPGVRKLPTWENEADQFFTDLTDDLSIFL</sequence>
<dbReference type="InterPro" id="IPR013519">
    <property type="entry name" value="Int_alpha_beta-p"/>
</dbReference>
<dbReference type="SMART" id="SM00191">
    <property type="entry name" value="Int_alpha"/>
    <property type="match status" value="4"/>
</dbReference>
<dbReference type="SUPFAM" id="SSF55486">
    <property type="entry name" value="Metalloproteases ('zincins'), catalytic domain"/>
    <property type="match status" value="1"/>
</dbReference>
<dbReference type="InterPro" id="IPR038081">
    <property type="entry name" value="CalX-like_sf"/>
</dbReference>
<evidence type="ECO:0000256" key="5">
    <source>
        <dbReference type="ARBA" id="ARBA00023180"/>
    </source>
</evidence>
<keyword evidence="5" id="KW-0325">Glycoprotein</keyword>
<feature type="domain" description="Calx-beta" evidence="6">
    <location>
        <begin position="128"/>
        <end position="224"/>
    </location>
</feature>
<keyword evidence="4" id="KW-0813">Transport</keyword>
<evidence type="ECO:0000259" key="6">
    <source>
        <dbReference type="SMART" id="SM00237"/>
    </source>
</evidence>
<dbReference type="InterPro" id="IPR051171">
    <property type="entry name" value="CaCA"/>
</dbReference>
<keyword evidence="3" id="KW-0106">Calcium</keyword>
<dbReference type="GO" id="GO:0007154">
    <property type="term" value="P:cell communication"/>
    <property type="evidence" value="ECO:0007669"/>
    <property type="project" value="InterPro"/>
</dbReference>
<dbReference type="Gene3D" id="2.130.10.130">
    <property type="entry name" value="Integrin alpha, N-terminal"/>
    <property type="match status" value="1"/>
</dbReference>
<evidence type="ECO:0000256" key="2">
    <source>
        <dbReference type="ARBA" id="ARBA00022737"/>
    </source>
</evidence>
<dbReference type="PROSITE" id="PS00018">
    <property type="entry name" value="EF_HAND_1"/>
    <property type="match status" value="2"/>
</dbReference>
<evidence type="ECO:0000256" key="4">
    <source>
        <dbReference type="ARBA" id="ARBA00023065"/>
    </source>
</evidence>
<keyword evidence="4" id="KW-0406">Ion transport</keyword>
<dbReference type="EMBL" id="CP036317">
    <property type="protein sequence ID" value="QDV17339.1"/>
    <property type="molecule type" value="Genomic_DNA"/>
</dbReference>
<dbReference type="Gene3D" id="1.10.1330.10">
    <property type="entry name" value="Dockerin domain"/>
    <property type="match status" value="1"/>
</dbReference>
<dbReference type="SUPFAM" id="SSF50965">
    <property type="entry name" value="Galactose oxidase, central domain"/>
    <property type="match status" value="1"/>
</dbReference>
<dbReference type="Pfam" id="PF03160">
    <property type="entry name" value="Calx-beta"/>
    <property type="match status" value="9"/>
</dbReference>
<dbReference type="GO" id="GO:0016020">
    <property type="term" value="C:membrane"/>
    <property type="evidence" value="ECO:0007669"/>
    <property type="project" value="InterPro"/>
</dbReference>
<feature type="domain" description="Calx-beta" evidence="6">
    <location>
        <begin position="1316"/>
        <end position="1412"/>
    </location>
</feature>
<evidence type="ECO:0000256" key="1">
    <source>
        <dbReference type="ARBA" id="ARBA00022729"/>
    </source>
</evidence>
<dbReference type="SUPFAM" id="SSF141072">
    <property type="entry name" value="CalX-like"/>
    <property type="match status" value="11"/>
</dbReference>
<dbReference type="InterPro" id="IPR018247">
    <property type="entry name" value="EF_Hand_1_Ca_BS"/>
</dbReference>
<dbReference type="OrthoDB" id="291134at2"/>
<evidence type="ECO:0000256" key="3">
    <source>
        <dbReference type="ARBA" id="ARBA00022837"/>
    </source>
</evidence>
<protein>
    <submittedName>
        <fullName evidence="7">Calx-beta domain protein</fullName>
    </submittedName>
</protein>
<evidence type="ECO:0000313" key="7">
    <source>
        <dbReference type="EMBL" id="QDV17339.1"/>
    </source>
</evidence>
<dbReference type="RefSeq" id="WP_145455406.1">
    <property type="nucleotide sequence ID" value="NZ_CP036317.1"/>
</dbReference>
<feature type="domain" description="Calx-beta" evidence="6">
    <location>
        <begin position="239"/>
        <end position="335"/>
    </location>
</feature>
<feature type="domain" description="Calx-beta" evidence="6">
    <location>
        <begin position="1092"/>
        <end position="1188"/>
    </location>
</feature>
<feature type="domain" description="Calx-beta" evidence="6">
    <location>
        <begin position="980"/>
        <end position="1076"/>
    </location>
</feature>
<dbReference type="SUPFAM" id="SSF63446">
    <property type="entry name" value="Type I dockerin domain"/>
    <property type="match status" value="1"/>
</dbReference>
<dbReference type="InterPro" id="IPR028994">
    <property type="entry name" value="Integrin_alpha_N"/>
</dbReference>
<name>A0A518FLY7_9PLAN</name>
<feature type="domain" description="Calx-beta" evidence="6">
    <location>
        <begin position="8"/>
        <end position="115"/>
    </location>
</feature>
<feature type="domain" description="Calx-beta" evidence="6">
    <location>
        <begin position="1204"/>
        <end position="1300"/>
    </location>
</feature>
<dbReference type="Pfam" id="PF14312">
    <property type="entry name" value="FG-GAP_2"/>
    <property type="match status" value="4"/>
</dbReference>
<feature type="domain" description="Calx-beta" evidence="6">
    <location>
        <begin position="1540"/>
        <end position="1636"/>
    </location>
</feature>
<dbReference type="InterPro" id="IPR036439">
    <property type="entry name" value="Dockerin_dom_sf"/>
</dbReference>
<dbReference type="Proteomes" id="UP000320839">
    <property type="component" value="Chromosome"/>
</dbReference>
<feature type="domain" description="Calx-beta" evidence="6">
    <location>
        <begin position="1428"/>
        <end position="1524"/>
    </location>
</feature>
<keyword evidence="2" id="KW-0677">Repeat</keyword>
<keyword evidence="1" id="KW-0732">Signal</keyword>
<reference evidence="7 8" key="1">
    <citation type="submission" date="2019-02" db="EMBL/GenBank/DDBJ databases">
        <title>Deep-cultivation of Planctomycetes and their phenomic and genomic characterization uncovers novel biology.</title>
        <authorList>
            <person name="Wiegand S."/>
            <person name="Jogler M."/>
            <person name="Boedeker C."/>
            <person name="Pinto D."/>
            <person name="Vollmers J."/>
            <person name="Rivas-Marin E."/>
            <person name="Kohn T."/>
            <person name="Peeters S.H."/>
            <person name="Heuer A."/>
            <person name="Rast P."/>
            <person name="Oberbeckmann S."/>
            <person name="Bunk B."/>
            <person name="Jeske O."/>
            <person name="Meyerdierks A."/>
            <person name="Storesund J.E."/>
            <person name="Kallscheuer N."/>
            <person name="Luecker S."/>
            <person name="Lage O.M."/>
            <person name="Pohl T."/>
            <person name="Merkel B.J."/>
            <person name="Hornburger P."/>
            <person name="Mueller R.-W."/>
            <person name="Bruemmer F."/>
            <person name="Labrenz M."/>
            <person name="Spormann A.M."/>
            <person name="Op den Camp H."/>
            <person name="Overmann J."/>
            <person name="Amann R."/>
            <person name="Jetten M.S.M."/>
            <person name="Mascher T."/>
            <person name="Medema M.H."/>
            <person name="Devos D.P."/>
            <person name="Kaster A.-K."/>
            <person name="Ovreas L."/>
            <person name="Rohde M."/>
            <person name="Galperin M.Y."/>
            <person name="Jogler C."/>
        </authorList>
    </citation>
    <scope>NUCLEOTIDE SEQUENCE [LARGE SCALE GENOMIC DNA]</scope>
    <source>
        <strain evidence="7 8">Pan153</strain>
    </source>
</reference>
<dbReference type="InterPro" id="IPR003644">
    <property type="entry name" value="Calx_beta"/>
</dbReference>
<gene>
    <name evidence="7" type="ORF">Pan153_19740</name>
</gene>
<dbReference type="InterPro" id="IPR011043">
    <property type="entry name" value="Gal_Oxase/kelch_b-propeller"/>
</dbReference>
<feature type="domain" description="Calx-beta" evidence="6">
    <location>
        <begin position="868"/>
        <end position="964"/>
    </location>
</feature>
<organism evidence="7 8">
    <name type="scientific">Gimesia panareensis</name>
    <dbReference type="NCBI Taxonomy" id="2527978"/>
    <lineage>
        <taxon>Bacteria</taxon>
        <taxon>Pseudomonadati</taxon>
        <taxon>Planctomycetota</taxon>
        <taxon>Planctomycetia</taxon>
        <taxon>Planctomycetales</taxon>
        <taxon>Planctomycetaceae</taxon>
        <taxon>Gimesia</taxon>
    </lineage>
</organism>
<accession>A0A518FLY7</accession>
<proteinExistence type="predicted"/>
<dbReference type="GO" id="GO:0000272">
    <property type="term" value="P:polysaccharide catabolic process"/>
    <property type="evidence" value="ECO:0007669"/>
    <property type="project" value="InterPro"/>
</dbReference>
<evidence type="ECO:0000313" key="8">
    <source>
        <dbReference type="Proteomes" id="UP000320839"/>
    </source>
</evidence>
<dbReference type="Gene3D" id="2.60.40.2030">
    <property type="match status" value="11"/>
</dbReference>
<dbReference type="InterPro" id="IPR013517">
    <property type="entry name" value="FG-GAP"/>
</dbReference>